<evidence type="ECO:0000313" key="3">
    <source>
        <dbReference type="Proteomes" id="UP001157006"/>
    </source>
</evidence>
<sequence>MNSKSKPKKPTPIRVFGQRSITSTFRSLPLNPSHDSEASSRNQASRNSDSTRLSLTHFLDRKLHNSSTVPQTVPGKLTPFQSPASEQDGSVKLTEEERKSATADEKLILGMFKQEGKCDFVPPLDLDELGNSVADVGQGARKRKNPFEGGNENQTVRKHVVVLGGESRLKPKKQMKNDFEVKKQKPYNHYANGCGWWDYDMEGVDNEALGVSEVWEGVGSTTLGEISTAKVATCLLPPKSKSTMILLSWRAGKERQYSTGIT</sequence>
<feature type="compositionally biased region" description="Polar residues" evidence="1">
    <location>
        <begin position="39"/>
        <end position="54"/>
    </location>
</feature>
<name>A0AAV1A4Q1_VICFA</name>
<keyword evidence="3" id="KW-1185">Reference proteome</keyword>
<protein>
    <submittedName>
        <fullName evidence="2">Uncharacterized protein</fullName>
    </submittedName>
</protein>
<dbReference type="PANTHER" id="PTHR38382">
    <property type="entry name" value="RNA-BINDING PROTEIN"/>
    <property type="match status" value="1"/>
</dbReference>
<organism evidence="2 3">
    <name type="scientific">Vicia faba</name>
    <name type="common">Broad bean</name>
    <name type="synonym">Faba vulgaris</name>
    <dbReference type="NCBI Taxonomy" id="3906"/>
    <lineage>
        <taxon>Eukaryota</taxon>
        <taxon>Viridiplantae</taxon>
        <taxon>Streptophyta</taxon>
        <taxon>Embryophyta</taxon>
        <taxon>Tracheophyta</taxon>
        <taxon>Spermatophyta</taxon>
        <taxon>Magnoliopsida</taxon>
        <taxon>eudicotyledons</taxon>
        <taxon>Gunneridae</taxon>
        <taxon>Pentapetalae</taxon>
        <taxon>rosids</taxon>
        <taxon>fabids</taxon>
        <taxon>Fabales</taxon>
        <taxon>Fabaceae</taxon>
        <taxon>Papilionoideae</taxon>
        <taxon>50 kb inversion clade</taxon>
        <taxon>NPAAA clade</taxon>
        <taxon>Hologalegina</taxon>
        <taxon>IRL clade</taxon>
        <taxon>Fabeae</taxon>
        <taxon>Vicia</taxon>
    </lineage>
</organism>
<accession>A0AAV1A4Q1</accession>
<dbReference type="AlphaFoldDB" id="A0AAV1A4Q1"/>
<proteinExistence type="predicted"/>
<feature type="region of interest" description="Disordered" evidence="1">
    <location>
        <begin position="1"/>
        <end position="100"/>
    </location>
</feature>
<reference evidence="2 3" key="1">
    <citation type="submission" date="2023-01" db="EMBL/GenBank/DDBJ databases">
        <authorList>
            <person name="Kreplak J."/>
        </authorList>
    </citation>
    <scope>NUCLEOTIDE SEQUENCE [LARGE SCALE GENOMIC DNA]</scope>
</reference>
<dbReference type="Proteomes" id="UP001157006">
    <property type="component" value="Chromosome 3"/>
</dbReference>
<dbReference type="EMBL" id="OX451738">
    <property type="protein sequence ID" value="CAI8603870.1"/>
    <property type="molecule type" value="Genomic_DNA"/>
</dbReference>
<dbReference type="PANTHER" id="PTHR38382:SF1">
    <property type="entry name" value="RNA-BINDING PROTEIN"/>
    <property type="match status" value="1"/>
</dbReference>
<feature type="compositionally biased region" description="Polar residues" evidence="1">
    <location>
        <begin position="79"/>
        <end position="88"/>
    </location>
</feature>
<evidence type="ECO:0000256" key="1">
    <source>
        <dbReference type="SAM" id="MobiDB-lite"/>
    </source>
</evidence>
<evidence type="ECO:0000313" key="2">
    <source>
        <dbReference type="EMBL" id="CAI8603870.1"/>
    </source>
</evidence>
<gene>
    <name evidence="2" type="ORF">VFH_III106120</name>
</gene>
<feature type="compositionally biased region" description="Basic residues" evidence="1">
    <location>
        <begin position="1"/>
        <end position="11"/>
    </location>
</feature>